<protein>
    <submittedName>
        <fullName evidence="1">Uncharacterized protein</fullName>
    </submittedName>
</protein>
<proteinExistence type="predicted"/>
<sequence length="57" mass="6575">MRDGPYLYLVLSFSNQLLHIYFPPELCVDTTGEPLLLLIYMLSRCCFSTIFKKLISG</sequence>
<name>A0A0E9SK46_ANGAN</name>
<accession>A0A0E9SK46</accession>
<reference evidence="1" key="2">
    <citation type="journal article" date="2015" name="Fish Shellfish Immunol.">
        <title>Early steps in the European eel (Anguilla anguilla)-Vibrio vulnificus interaction in the gills: Role of the RtxA13 toxin.</title>
        <authorList>
            <person name="Callol A."/>
            <person name="Pajuelo D."/>
            <person name="Ebbesson L."/>
            <person name="Teles M."/>
            <person name="MacKenzie S."/>
            <person name="Amaro C."/>
        </authorList>
    </citation>
    <scope>NUCLEOTIDE SEQUENCE</scope>
</reference>
<dbReference type="EMBL" id="GBXM01066881">
    <property type="protein sequence ID" value="JAH41696.1"/>
    <property type="molecule type" value="Transcribed_RNA"/>
</dbReference>
<dbReference type="AlphaFoldDB" id="A0A0E9SK46"/>
<organism evidence="1">
    <name type="scientific">Anguilla anguilla</name>
    <name type="common">European freshwater eel</name>
    <name type="synonym">Muraena anguilla</name>
    <dbReference type="NCBI Taxonomy" id="7936"/>
    <lineage>
        <taxon>Eukaryota</taxon>
        <taxon>Metazoa</taxon>
        <taxon>Chordata</taxon>
        <taxon>Craniata</taxon>
        <taxon>Vertebrata</taxon>
        <taxon>Euteleostomi</taxon>
        <taxon>Actinopterygii</taxon>
        <taxon>Neopterygii</taxon>
        <taxon>Teleostei</taxon>
        <taxon>Anguilliformes</taxon>
        <taxon>Anguillidae</taxon>
        <taxon>Anguilla</taxon>
    </lineage>
</organism>
<reference evidence="1" key="1">
    <citation type="submission" date="2014-11" db="EMBL/GenBank/DDBJ databases">
        <authorList>
            <person name="Amaro Gonzalez C."/>
        </authorList>
    </citation>
    <scope>NUCLEOTIDE SEQUENCE</scope>
</reference>
<evidence type="ECO:0000313" key="1">
    <source>
        <dbReference type="EMBL" id="JAH41696.1"/>
    </source>
</evidence>